<organism evidence="1 2">
    <name type="scientific">Araneus ventricosus</name>
    <name type="common">Orbweaver spider</name>
    <name type="synonym">Epeira ventricosa</name>
    <dbReference type="NCBI Taxonomy" id="182803"/>
    <lineage>
        <taxon>Eukaryota</taxon>
        <taxon>Metazoa</taxon>
        <taxon>Ecdysozoa</taxon>
        <taxon>Arthropoda</taxon>
        <taxon>Chelicerata</taxon>
        <taxon>Arachnida</taxon>
        <taxon>Araneae</taxon>
        <taxon>Araneomorphae</taxon>
        <taxon>Entelegynae</taxon>
        <taxon>Araneoidea</taxon>
        <taxon>Araneidae</taxon>
        <taxon>Araneus</taxon>
    </lineage>
</organism>
<proteinExistence type="predicted"/>
<protein>
    <submittedName>
        <fullName evidence="1">Uncharacterized protein</fullName>
    </submittedName>
</protein>
<evidence type="ECO:0000313" key="1">
    <source>
        <dbReference type="EMBL" id="GBN27603.1"/>
    </source>
</evidence>
<keyword evidence="2" id="KW-1185">Reference proteome</keyword>
<sequence>MFSRNYGAEIWRKRITAQVCSHPRFCIMIAKVTTNLDEDSATDWLDSRPNPIHENSCDVRCSPVLMGRKSGEESRLECPPIPRFCIAIASNQLT</sequence>
<dbReference type="Proteomes" id="UP000499080">
    <property type="component" value="Unassembled WGS sequence"/>
</dbReference>
<comment type="caution">
    <text evidence="1">The sequence shown here is derived from an EMBL/GenBank/DDBJ whole genome shotgun (WGS) entry which is preliminary data.</text>
</comment>
<accession>A0A4Y2MLQ6</accession>
<evidence type="ECO:0000313" key="2">
    <source>
        <dbReference type="Proteomes" id="UP000499080"/>
    </source>
</evidence>
<dbReference type="EMBL" id="BGPR01007532">
    <property type="protein sequence ID" value="GBN27603.1"/>
    <property type="molecule type" value="Genomic_DNA"/>
</dbReference>
<name>A0A4Y2MLQ6_ARAVE</name>
<dbReference type="AlphaFoldDB" id="A0A4Y2MLQ6"/>
<reference evidence="1 2" key="1">
    <citation type="journal article" date="2019" name="Sci. Rep.">
        <title>Orb-weaving spider Araneus ventricosus genome elucidates the spidroin gene catalogue.</title>
        <authorList>
            <person name="Kono N."/>
            <person name="Nakamura H."/>
            <person name="Ohtoshi R."/>
            <person name="Moran D.A.P."/>
            <person name="Shinohara A."/>
            <person name="Yoshida Y."/>
            <person name="Fujiwara M."/>
            <person name="Mori M."/>
            <person name="Tomita M."/>
            <person name="Arakawa K."/>
        </authorList>
    </citation>
    <scope>NUCLEOTIDE SEQUENCE [LARGE SCALE GENOMIC DNA]</scope>
</reference>
<gene>
    <name evidence="1" type="ORF">AVEN_42569_1</name>
</gene>